<reference evidence="7 8" key="1">
    <citation type="journal article" date="2015" name="Plant Cell">
        <title>Oil accumulation by the oleaginous diatom Fistulifera solaris as revealed by the genome and transcriptome.</title>
        <authorList>
            <person name="Tanaka T."/>
            <person name="Maeda Y."/>
            <person name="Veluchamy A."/>
            <person name="Tanaka M."/>
            <person name="Abida H."/>
            <person name="Marechal E."/>
            <person name="Bowler C."/>
            <person name="Muto M."/>
            <person name="Sunaga Y."/>
            <person name="Tanaka M."/>
            <person name="Yoshino T."/>
            <person name="Taniguchi T."/>
            <person name="Fukuda Y."/>
            <person name="Nemoto M."/>
            <person name="Matsumoto M."/>
            <person name="Wong P.S."/>
            <person name="Aburatani S."/>
            <person name="Fujibuchi W."/>
        </authorList>
    </citation>
    <scope>NUCLEOTIDE SEQUENCE [LARGE SCALE GENOMIC DNA]</scope>
    <source>
        <strain evidence="7 8">JPCC DA0580</strain>
    </source>
</reference>
<keyword evidence="4" id="KW-1133">Transmembrane helix</keyword>
<keyword evidence="5" id="KW-0732">Signal</keyword>
<evidence type="ECO:0000256" key="5">
    <source>
        <dbReference type="SAM" id="SignalP"/>
    </source>
</evidence>
<name>A0A1Z5KJN3_FISSO</name>
<protein>
    <recommendedName>
        <fullName evidence="6">DUF1736 domain-containing protein</fullName>
    </recommendedName>
</protein>
<dbReference type="AlphaFoldDB" id="A0A1Z5KJN3"/>
<dbReference type="InterPro" id="IPR013618">
    <property type="entry name" value="TMTC_DUF1736"/>
</dbReference>
<evidence type="ECO:0000313" key="8">
    <source>
        <dbReference type="Proteomes" id="UP000198406"/>
    </source>
</evidence>
<dbReference type="InterPro" id="IPR052346">
    <property type="entry name" value="O-mannosyl-transferase_TMTC"/>
</dbReference>
<dbReference type="PANTHER" id="PTHR44227:SF3">
    <property type="entry name" value="PROTEIN O-MANNOSYL-TRANSFERASE TMTC4"/>
    <property type="match status" value="1"/>
</dbReference>
<dbReference type="GO" id="GO:0005783">
    <property type="term" value="C:endoplasmic reticulum"/>
    <property type="evidence" value="ECO:0007669"/>
    <property type="project" value="TreeGrafter"/>
</dbReference>
<dbReference type="EMBL" id="BDSP01000245">
    <property type="protein sequence ID" value="GAX26407.1"/>
    <property type="molecule type" value="Genomic_DNA"/>
</dbReference>
<dbReference type="InParanoid" id="A0A1Z5KJN3"/>
<keyword evidence="1" id="KW-0677">Repeat</keyword>
<feature type="domain" description="DUF1736" evidence="6">
    <location>
        <begin position="269"/>
        <end position="341"/>
    </location>
</feature>
<dbReference type="GO" id="GO:0030968">
    <property type="term" value="P:endoplasmic reticulum unfolded protein response"/>
    <property type="evidence" value="ECO:0007669"/>
    <property type="project" value="TreeGrafter"/>
</dbReference>
<organism evidence="7 8">
    <name type="scientific">Fistulifera solaris</name>
    <name type="common">Oleaginous diatom</name>
    <dbReference type="NCBI Taxonomy" id="1519565"/>
    <lineage>
        <taxon>Eukaryota</taxon>
        <taxon>Sar</taxon>
        <taxon>Stramenopiles</taxon>
        <taxon>Ochrophyta</taxon>
        <taxon>Bacillariophyta</taxon>
        <taxon>Bacillariophyceae</taxon>
        <taxon>Bacillariophycidae</taxon>
        <taxon>Naviculales</taxon>
        <taxon>Naviculaceae</taxon>
        <taxon>Fistulifera</taxon>
    </lineage>
</organism>
<feature type="transmembrane region" description="Helical" evidence="4">
    <location>
        <begin position="361"/>
        <end position="385"/>
    </location>
</feature>
<sequence length="633" mass="72587">MSARRFLRPSVWTALVAFAAYWHTPSLHGPFIYDDVASLQMNVVVNGQVPWTEIMTRDFWGHPLQEPRSHKSFRPLTTLTFRWNWMVGSREEEDVETYGFHVVNVCLHAVVTALVTEVAAWVFLDDMGSLLTGLLFGLHPVHAEAVSNITSRGELLMSLFFLLAFLSLANFHPSQQQQEQQQHFTTTLIFVYVLPWLCMTLSLLSKEQGATTLITLTIRDFLVYQTSMCDFGARLWQRDASAVSFLRRTGIYAVQTLSVVAWRIWWNGESSPDFIYEQNPAGFSSDRFTRIFSVNWVYCLYLRDAVYPFRLAPDWSGVGIDLITTWRDPRIICVLLLWIGVLLCGISLWRGRASNARRILLTAFFAFTLSPFLLSSNLLVVTGLMKADRVIYLPLLGFCMIEVHLFQLLFVSRTTSATSQENDPCVHISTDNKALLPKTSMKLVGYLLMLVQFFFFAQKVHERNVAWSDPLYLWWSAYQVNPKSHHTRFNAAYHLTKKISNRQEEVEFLLRPAIDPYDGKPPTDSFLYAMTLRSLGRCEESLELVEEAFYAIELMKQEGRLRNTKESLARAESDLLIAKALCTDDFAIRGQLMYEACQVDPTNGYATEMYSKALNQVQLMKQMMNGRSMHGVE</sequence>
<keyword evidence="3 4" id="KW-0472">Membrane</keyword>
<feature type="signal peptide" evidence="5">
    <location>
        <begin position="1"/>
        <end position="19"/>
    </location>
</feature>
<gene>
    <name evidence="7" type="ORF">FisN_37Hu043</name>
</gene>
<dbReference type="Pfam" id="PF08409">
    <property type="entry name" value="TMTC_DUF1736"/>
    <property type="match status" value="1"/>
</dbReference>
<evidence type="ECO:0000259" key="6">
    <source>
        <dbReference type="Pfam" id="PF08409"/>
    </source>
</evidence>
<feature type="transmembrane region" description="Helical" evidence="4">
    <location>
        <begin position="391"/>
        <end position="411"/>
    </location>
</feature>
<feature type="chain" id="PRO_5013074570" description="DUF1736 domain-containing protein" evidence="5">
    <location>
        <begin position="20"/>
        <end position="633"/>
    </location>
</feature>
<evidence type="ECO:0000256" key="3">
    <source>
        <dbReference type="ARBA" id="ARBA00023136"/>
    </source>
</evidence>
<keyword evidence="4" id="KW-0812">Transmembrane</keyword>
<feature type="transmembrane region" description="Helical" evidence="4">
    <location>
        <begin position="155"/>
        <end position="172"/>
    </location>
</feature>
<proteinExistence type="predicted"/>
<evidence type="ECO:0000313" key="7">
    <source>
        <dbReference type="EMBL" id="GAX26407.1"/>
    </source>
</evidence>
<dbReference type="OrthoDB" id="66906at2759"/>
<keyword evidence="2" id="KW-0802">TPR repeat</keyword>
<evidence type="ECO:0000256" key="4">
    <source>
        <dbReference type="SAM" id="Phobius"/>
    </source>
</evidence>
<comment type="caution">
    <text evidence="7">The sequence shown here is derived from an EMBL/GenBank/DDBJ whole genome shotgun (WGS) entry which is preliminary data.</text>
</comment>
<dbReference type="GO" id="GO:0000030">
    <property type="term" value="F:mannosyltransferase activity"/>
    <property type="evidence" value="ECO:0007669"/>
    <property type="project" value="TreeGrafter"/>
</dbReference>
<accession>A0A1Z5KJN3</accession>
<evidence type="ECO:0000256" key="2">
    <source>
        <dbReference type="ARBA" id="ARBA00022803"/>
    </source>
</evidence>
<feature type="transmembrane region" description="Helical" evidence="4">
    <location>
        <begin position="329"/>
        <end position="349"/>
    </location>
</feature>
<dbReference type="Proteomes" id="UP000198406">
    <property type="component" value="Unassembled WGS sequence"/>
</dbReference>
<keyword evidence="8" id="KW-1185">Reference proteome</keyword>
<dbReference type="PANTHER" id="PTHR44227">
    <property type="match status" value="1"/>
</dbReference>
<feature type="transmembrane region" description="Helical" evidence="4">
    <location>
        <begin position="184"/>
        <end position="204"/>
    </location>
</feature>
<dbReference type="GO" id="GO:0035269">
    <property type="term" value="P:protein O-linked glycosylation via mannose"/>
    <property type="evidence" value="ECO:0007669"/>
    <property type="project" value="TreeGrafter"/>
</dbReference>
<evidence type="ECO:0000256" key="1">
    <source>
        <dbReference type="ARBA" id="ARBA00022737"/>
    </source>
</evidence>